<feature type="coiled-coil region" evidence="1">
    <location>
        <begin position="24"/>
        <end position="51"/>
    </location>
</feature>
<keyword evidence="1" id="KW-0175">Coiled coil</keyword>
<proteinExistence type="predicted"/>
<evidence type="ECO:0000256" key="1">
    <source>
        <dbReference type="SAM" id="Coils"/>
    </source>
</evidence>
<reference evidence="3" key="1">
    <citation type="submission" date="2020-10" db="EMBL/GenBank/DDBJ databases">
        <title>Genome Sequence of Monilinia vaccinii-corymbosi Sheds Light on Mummy Berry Disease Infection of Blueberry and Mating Type.</title>
        <authorList>
            <person name="Yow A.G."/>
            <person name="Zhang Y."/>
            <person name="Bansal K."/>
            <person name="Eacker S.M."/>
            <person name="Sullivan S."/>
            <person name="Liachko I."/>
            <person name="Cubeta M.A."/>
            <person name="Rollins J.A."/>
            <person name="Ashrafi H."/>
        </authorList>
    </citation>
    <scope>NUCLEOTIDE SEQUENCE</scope>
    <source>
        <strain evidence="3">RL-1</strain>
    </source>
</reference>
<feature type="compositionally biased region" description="Polar residues" evidence="2">
    <location>
        <begin position="182"/>
        <end position="192"/>
    </location>
</feature>
<feature type="region of interest" description="Disordered" evidence="2">
    <location>
        <begin position="176"/>
        <end position="198"/>
    </location>
</feature>
<feature type="coiled-coil region" evidence="1">
    <location>
        <begin position="1079"/>
        <end position="1113"/>
    </location>
</feature>
<feature type="compositionally biased region" description="Basic residues" evidence="2">
    <location>
        <begin position="1155"/>
        <end position="1166"/>
    </location>
</feature>
<feature type="compositionally biased region" description="Basic residues" evidence="2">
    <location>
        <begin position="1222"/>
        <end position="1233"/>
    </location>
</feature>
<dbReference type="Proteomes" id="UP000672032">
    <property type="component" value="Chromosome 4"/>
</dbReference>
<feature type="region of interest" description="Disordered" evidence="2">
    <location>
        <begin position="1128"/>
        <end position="1324"/>
    </location>
</feature>
<accession>A0A8A3PHF1</accession>
<dbReference type="EMBL" id="CP063408">
    <property type="protein sequence ID" value="QSZ34465.1"/>
    <property type="molecule type" value="Genomic_DNA"/>
</dbReference>
<dbReference type="OrthoDB" id="3552115at2759"/>
<organism evidence="3 4">
    <name type="scientific">Monilinia vaccinii-corymbosi</name>
    <dbReference type="NCBI Taxonomy" id="61207"/>
    <lineage>
        <taxon>Eukaryota</taxon>
        <taxon>Fungi</taxon>
        <taxon>Dikarya</taxon>
        <taxon>Ascomycota</taxon>
        <taxon>Pezizomycotina</taxon>
        <taxon>Leotiomycetes</taxon>
        <taxon>Helotiales</taxon>
        <taxon>Sclerotiniaceae</taxon>
        <taxon>Monilinia</taxon>
    </lineage>
</organism>
<feature type="region of interest" description="Disordered" evidence="2">
    <location>
        <begin position="281"/>
        <end position="351"/>
    </location>
</feature>
<gene>
    <name evidence="3" type="ORF">DSL72_006059</name>
</gene>
<feature type="compositionally biased region" description="Basic and acidic residues" evidence="2">
    <location>
        <begin position="1271"/>
        <end position="1290"/>
    </location>
</feature>
<feature type="region of interest" description="Disordered" evidence="2">
    <location>
        <begin position="228"/>
        <end position="256"/>
    </location>
</feature>
<name>A0A8A3PHF1_9HELO</name>
<protein>
    <submittedName>
        <fullName evidence="3">Uncharacterized protein</fullName>
    </submittedName>
</protein>
<feature type="coiled-coil region" evidence="1">
    <location>
        <begin position="405"/>
        <end position="432"/>
    </location>
</feature>
<feature type="compositionally biased region" description="Acidic residues" evidence="2">
    <location>
        <begin position="281"/>
        <end position="322"/>
    </location>
</feature>
<evidence type="ECO:0000313" key="3">
    <source>
        <dbReference type="EMBL" id="QSZ34465.1"/>
    </source>
</evidence>
<feature type="compositionally biased region" description="Acidic residues" evidence="2">
    <location>
        <begin position="1249"/>
        <end position="1264"/>
    </location>
</feature>
<feature type="compositionally biased region" description="Basic and acidic residues" evidence="2">
    <location>
        <begin position="1234"/>
        <end position="1248"/>
    </location>
</feature>
<sequence length="1324" mass="153570">MSEYNFGHPEFTQEHIEHLESNQLEACQRENESLRVTLNSLNRMLLEARAESEARLLRIQQMKEERDVAFGEGESYARGEIGGQVGVLRREKDEVVMEGEELRRKEGEMRERLRVMEERLEELMEGREGGGNAMEGVDEESVSYRLSREENERYPEELSDMKEIIREKDLRIKHLEEEARSRSTSVGETSPAESERAKGLTEQLRVVIAERDELSEQLIIVTENLMGNTPKEYTPSAPEEKKERVKSRFSAGADSESPYFYGHKWKSHGPSPLRHYFPLESDEHEDEPEEKEEEEEEEIEVEVEEEEEVEVEVEGVGEGEGEGEIKESVEKDENDNSTEDYRKEKDNPSQQLLNRIKKLEKRNMFLERHHDTEHITRAIFSLTPVHFEALRERKEGKRKEGQILLDVMSKERDSLRRQNRNLQRSLKVLDNLRSGEKQDATQIQDSLLNQKQRQMDKEAMIDYKELYDDAEAVMKEMMKTGADVDAQEVMELRSERDLLKKRKEELEEEINGPLGLRQQLASSVIEGADNVDVATQLIREKAELKRYTTERDTAVEDSHVEENLTLMQGLMDPLSQNLEIDMDQGEEKDEQYKEMSKKYQQCQGALSDEKEKVKTLERFLEEKYMEYEDLGNDEHDDSLRPRFARTLIELYHVERKLLERTIQRNHLTKSAVNCLSTVLREVETLQKKIYTMKQHADRDLERPITNFDIENGETTARLKDEVYSLTRDLDRANQRLDSAENEAGEGKDRLHNYLQASTFVQNFPHPRVKELKEYRERNCPSPEASDGEVIDYLRTQLKDSDDVLDLLSARIDVLADENGGLSHKRVEMVEKRLEECMDLVDGPWSQKEAWDNLKRMLAEAREVLRTKMEEQRASNEERDRAVEQLKKTLRESEQRNSVLAQMIHDVQEGMKSGVTHGSRIADLEEQLSKSEQRKEELIREGDEKEALIDALDTFLRAGETRTTQLEEKLNKNEETIRDLQQEKDIHKAEAERLEDLLKADETKTAEFFETLRDEEEEKYREEIERLRELLSLKEEEDEQYREEIERLHEVHMISEGKVTELLDVSSTTSTRLSDHEAEITRWKNVAGESMEEIEKLQKRSKDLEAEIESLCITNNQNAETQIGANVSNSMEAQTEKPESPPSPVPPPPVKPVPAPRKKARKKAPRKTAKDSPYNPQKGLAQEPSDEELEVSRPQSKPNTSLRRDMDDAGSSPSPAPSLMIKIRSKAHATRKKVERKEREEHDPTWKADGEDEEPDEETPAEEVVPESPVEEVPRVELEGPRRSRRTRNDDPVYVGEFIVEGPGRGQKRKSIGSKIDGGRKRGKK</sequence>
<feature type="coiled-coil region" evidence="1">
    <location>
        <begin position="868"/>
        <end position="1050"/>
    </location>
</feature>
<evidence type="ECO:0000313" key="4">
    <source>
        <dbReference type="Proteomes" id="UP000672032"/>
    </source>
</evidence>
<evidence type="ECO:0000256" key="2">
    <source>
        <dbReference type="SAM" id="MobiDB-lite"/>
    </source>
</evidence>
<keyword evidence="4" id="KW-1185">Reference proteome</keyword>
<feature type="compositionally biased region" description="Pro residues" evidence="2">
    <location>
        <begin position="1139"/>
        <end position="1154"/>
    </location>
</feature>
<feature type="coiled-coil region" evidence="1">
    <location>
        <begin position="715"/>
        <end position="749"/>
    </location>
</feature>